<dbReference type="NCBIfam" id="TIGR03696">
    <property type="entry name" value="Rhs_assc_core"/>
    <property type="match status" value="1"/>
</dbReference>
<dbReference type="STRING" id="326297.Sama_2907"/>
<evidence type="ECO:0000313" key="1">
    <source>
        <dbReference type="EMBL" id="ABM01110.1"/>
    </source>
</evidence>
<gene>
    <name evidence="1" type="ordered locus">Sama_2907</name>
</gene>
<evidence type="ECO:0000313" key="2">
    <source>
        <dbReference type="Proteomes" id="UP000009175"/>
    </source>
</evidence>
<dbReference type="KEGG" id="saz:Sama_2907"/>
<accession>A1S9Q3</accession>
<keyword evidence="2" id="KW-1185">Reference proteome</keyword>
<proteinExistence type="predicted"/>
<reference evidence="1 2" key="1">
    <citation type="submission" date="2006-12" db="EMBL/GenBank/DDBJ databases">
        <title>Complete sequence of Shewanella amazonensis SB2B.</title>
        <authorList>
            <consortium name="US DOE Joint Genome Institute"/>
            <person name="Copeland A."/>
            <person name="Lucas S."/>
            <person name="Lapidus A."/>
            <person name="Barry K."/>
            <person name="Detter J.C."/>
            <person name="Glavina del Rio T."/>
            <person name="Hammon N."/>
            <person name="Israni S."/>
            <person name="Dalin E."/>
            <person name="Tice H."/>
            <person name="Pitluck S."/>
            <person name="Munk A.C."/>
            <person name="Brettin T."/>
            <person name="Bruce D."/>
            <person name="Han C."/>
            <person name="Tapia R."/>
            <person name="Gilna P."/>
            <person name="Schmutz J."/>
            <person name="Larimer F."/>
            <person name="Land M."/>
            <person name="Hauser L."/>
            <person name="Kyrpides N."/>
            <person name="Mikhailova N."/>
            <person name="Fredrickson J."/>
            <person name="Richardson P."/>
        </authorList>
    </citation>
    <scope>NUCLEOTIDE SEQUENCE [LARGE SCALE GENOMIC DNA]</scope>
    <source>
        <strain evidence="2">ATCC BAA-1098 / SB2B</strain>
    </source>
</reference>
<sequence>MLIQANHMNGRVYDYNLGRFMSVDPLIQSPTSTQSVNPYSYIMNNPLAGTDPTGYACEAATGSHICKSEVKATVTKEGTTAKVHLTGGTAKQQRAVANTIVNGAKTAQATGSSLASGILSEVGSMLWNTKQTMGSTTNSNSDNTAGEVATAAGAASVSLSVLEHTTDGKALVPPIGDYDSTGQSRVMGKLEKVKPGKINQIPLKEITKYASRLGGALGAVAVMASYKANIAALEKGDISDSELKGKLFADAVVALIAFRGGKGGAIVGGAYFVADYVFSKDDVNGWIMIKRESVSAMENTQSSISDSTRELKAIRREYENNPKSVIYSSLGIDNINFGGE</sequence>
<organism evidence="1 2">
    <name type="scientific">Shewanella amazonensis (strain ATCC BAA-1098 / SB2B)</name>
    <dbReference type="NCBI Taxonomy" id="326297"/>
    <lineage>
        <taxon>Bacteria</taxon>
        <taxon>Pseudomonadati</taxon>
        <taxon>Pseudomonadota</taxon>
        <taxon>Gammaproteobacteria</taxon>
        <taxon>Alteromonadales</taxon>
        <taxon>Shewanellaceae</taxon>
        <taxon>Shewanella</taxon>
    </lineage>
</organism>
<dbReference type="AlphaFoldDB" id="A1S9Q3"/>
<dbReference type="InterPro" id="IPR022385">
    <property type="entry name" value="Rhs_assc_core"/>
</dbReference>
<name>A1S9Q3_SHEAM</name>
<dbReference type="eggNOG" id="COG3209">
    <property type="taxonomic scope" value="Bacteria"/>
</dbReference>
<dbReference type="Gene3D" id="2.180.10.10">
    <property type="entry name" value="RHS repeat-associated core"/>
    <property type="match status" value="1"/>
</dbReference>
<protein>
    <recommendedName>
        <fullName evidence="3">RHS repeat-associated core domain-containing protein</fullName>
    </recommendedName>
</protein>
<dbReference type="EMBL" id="CP000507">
    <property type="protein sequence ID" value="ABM01110.1"/>
    <property type="molecule type" value="Genomic_DNA"/>
</dbReference>
<dbReference type="HOGENOM" id="CLU_816104_0_0_6"/>
<dbReference type="Proteomes" id="UP000009175">
    <property type="component" value="Chromosome"/>
</dbReference>
<evidence type="ECO:0008006" key="3">
    <source>
        <dbReference type="Google" id="ProtNLM"/>
    </source>
</evidence>